<comment type="caution">
    <text evidence="3">The sequence shown here is derived from an EMBL/GenBank/DDBJ whole genome shotgun (WGS) entry which is preliminary data.</text>
</comment>
<evidence type="ECO:0000256" key="2">
    <source>
        <dbReference type="SAM" id="Phobius"/>
    </source>
</evidence>
<keyword evidence="2" id="KW-0472">Membrane</keyword>
<proteinExistence type="predicted"/>
<protein>
    <submittedName>
        <fullName evidence="3">Uncharacterized protein</fullName>
    </submittedName>
</protein>
<keyword evidence="2" id="KW-1133">Transmembrane helix</keyword>
<dbReference type="Proteomes" id="UP000315730">
    <property type="component" value="Unassembled WGS sequence"/>
</dbReference>
<keyword evidence="4" id="KW-1185">Reference proteome</keyword>
<feature type="region of interest" description="Disordered" evidence="1">
    <location>
        <begin position="65"/>
        <end position="118"/>
    </location>
</feature>
<sequence>MSSPSPSPRDSSSSPLRKVLSALVVLLALIGAVLIIDRLFIEHPETQSFTSAPHVTVTAIPLAETPTASLETTTTEPQAAETAPAAEAAEPTTAPTVSEGSPAENTAGAATPAPTEAPAAEGVSIIESEGMEGDDYIVHLITPAGVGATQNHAAGVLASKVQELTGTPQAKNIDLVAVYSSDGVMVGSDRLPDGKWSS</sequence>
<evidence type="ECO:0000256" key="1">
    <source>
        <dbReference type="SAM" id="MobiDB-lite"/>
    </source>
</evidence>
<dbReference type="EMBL" id="BJNW01000003">
    <property type="protein sequence ID" value="GEC98427.1"/>
    <property type="molecule type" value="Genomic_DNA"/>
</dbReference>
<organism evidence="3 4">
    <name type="scientific">Kocuria varians</name>
    <name type="common">Micrococcus varians</name>
    <dbReference type="NCBI Taxonomy" id="1272"/>
    <lineage>
        <taxon>Bacteria</taxon>
        <taxon>Bacillati</taxon>
        <taxon>Actinomycetota</taxon>
        <taxon>Actinomycetes</taxon>
        <taxon>Micrococcales</taxon>
        <taxon>Micrococcaceae</taxon>
        <taxon>Kocuria</taxon>
    </lineage>
</organism>
<evidence type="ECO:0000313" key="3">
    <source>
        <dbReference type="EMBL" id="GEC98427.1"/>
    </source>
</evidence>
<reference evidence="3 4" key="1">
    <citation type="submission" date="2019-06" db="EMBL/GenBank/DDBJ databases">
        <title>Whole genome shotgun sequence of Kocuria varians NBRC 15358.</title>
        <authorList>
            <person name="Hosoyama A."/>
            <person name="Uohara A."/>
            <person name="Ohji S."/>
            <person name="Ichikawa N."/>
        </authorList>
    </citation>
    <scope>NUCLEOTIDE SEQUENCE [LARGE SCALE GENOMIC DNA]</scope>
    <source>
        <strain evidence="3 4">NBRC 15358</strain>
    </source>
</reference>
<gene>
    <name evidence="3" type="ORF">KVA01_05820</name>
</gene>
<evidence type="ECO:0000313" key="4">
    <source>
        <dbReference type="Proteomes" id="UP000315730"/>
    </source>
</evidence>
<keyword evidence="2" id="KW-0812">Transmembrane</keyword>
<name>A0A4Y4D564_KOCVA</name>
<dbReference type="AlphaFoldDB" id="A0A4Y4D564"/>
<accession>A0A4Y4D564</accession>
<feature type="transmembrane region" description="Helical" evidence="2">
    <location>
        <begin position="20"/>
        <end position="41"/>
    </location>
</feature>